<feature type="region of interest" description="Disordered" evidence="1">
    <location>
        <begin position="1"/>
        <end position="72"/>
    </location>
</feature>
<keyword evidence="3" id="KW-1185">Reference proteome</keyword>
<comment type="caution">
    <text evidence="2">The sequence shown here is derived from an EMBL/GenBank/DDBJ whole genome shotgun (WGS) entry which is preliminary data.</text>
</comment>
<dbReference type="EMBL" id="WBKO01000001">
    <property type="protein sequence ID" value="MDV2481127.1"/>
    <property type="molecule type" value="Genomic_DNA"/>
</dbReference>
<evidence type="ECO:0000256" key="1">
    <source>
        <dbReference type="SAM" id="MobiDB-lite"/>
    </source>
</evidence>
<dbReference type="RefSeq" id="WP_317064121.1">
    <property type="nucleotide sequence ID" value="NZ_WBKO01000001.1"/>
</dbReference>
<proteinExistence type="predicted"/>
<sequence>MPSVRINDGDLPSGSGVEGGRKKKGDDTPAPDRREPGTATEKVERDPAKSRHTRPRIGGDDSGADIFYTGTK</sequence>
<accession>A0ABU3X0G7</accession>
<reference evidence="2 3" key="1">
    <citation type="submission" date="2019-10" db="EMBL/GenBank/DDBJ databases">
        <title>Isolation and characterization of Methanoculleus sp. Wushi-C6 from a hot spring well.</title>
        <authorList>
            <person name="Chen S.-C."/>
            <person name="Lan Z.-H."/>
            <person name="You Y.-T."/>
            <person name="Lai M.-C."/>
        </authorList>
    </citation>
    <scope>NUCLEOTIDE SEQUENCE [LARGE SCALE GENOMIC DNA]</scope>
    <source>
        <strain evidence="2 3">Wushi-C6</strain>
    </source>
</reference>
<name>A0ABU3X0G7_9EURY</name>
<evidence type="ECO:0000313" key="3">
    <source>
        <dbReference type="Proteomes" id="UP001281203"/>
    </source>
</evidence>
<gene>
    <name evidence="2" type="ORF">F8E02_03695</name>
</gene>
<evidence type="ECO:0000313" key="2">
    <source>
        <dbReference type="EMBL" id="MDV2481127.1"/>
    </source>
</evidence>
<protein>
    <submittedName>
        <fullName evidence="2">Uncharacterized protein</fullName>
    </submittedName>
</protein>
<organism evidence="2 3">
    <name type="scientific">Methanoculleus caldifontis</name>
    <dbReference type="NCBI Taxonomy" id="2651577"/>
    <lineage>
        <taxon>Archaea</taxon>
        <taxon>Methanobacteriati</taxon>
        <taxon>Methanobacteriota</taxon>
        <taxon>Stenosarchaea group</taxon>
        <taxon>Methanomicrobia</taxon>
        <taxon>Methanomicrobiales</taxon>
        <taxon>Methanomicrobiaceae</taxon>
        <taxon>Methanoculleus</taxon>
    </lineage>
</organism>
<dbReference type="Proteomes" id="UP001281203">
    <property type="component" value="Unassembled WGS sequence"/>
</dbReference>
<feature type="compositionally biased region" description="Basic and acidic residues" evidence="1">
    <location>
        <begin position="24"/>
        <end position="49"/>
    </location>
</feature>